<proteinExistence type="predicted"/>
<dbReference type="CDD" id="cd14702">
    <property type="entry name" value="bZIP_plant_GBF1"/>
    <property type="match status" value="1"/>
</dbReference>
<dbReference type="EMBL" id="QZWG01000002">
    <property type="protein sequence ID" value="RZC22895.1"/>
    <property type="molecule type" value="Genomic_DNA"/>
</dbReference>
<dbReference type="GO" id="GO:0005634">
    <property type="term" value="C:nucleus"/>
    <property type="evidence" value="ECO:0007669"/>
    <property type="project" value="UniProtKB-SubCell"/>
</dbReference>
<dbReference type="SMART" id="SM00338">
    <property type="entry name" value="BRLZ"/>
    <property type="match status" value="1"/>
</dbReference>
<dbReference type="Pfam" id="PF00076">
    <property type="entry name" value="RRM_1"/>
    <property type="match status" value="1"/>
</dbReference>
<dbReference type="InterPro" id="IPR046347">
    <property type="entry name" value="bZIP_sf"/>
</dbReference>
<keyword evidence="2" id="KW-0805">Transcription regulation</keyword>
<organism evidence="8 9">
    <name type="scientific">Glycine soja</name>
    <name type="common">Wild soybean</name>
    <dbReference type="NCBI Taxonomy" id="3848"/>
    <lineage>
        <taxon>Eukaryota</taxon>
        <taxon>Viridiplantae</taxon>
        <taxon>Streptophyta</taxon>
        <taxon>Embryophyta</taxon>
        <taxon>Tracheophyta</taxon>
        <taxon>Spermatophyta</taxon>
        <taxon>Magnoliopsida</taxon>
        <taxon>eudicotyledons</taxon>
        <taxon>Gunneridae</taxon>
        <taxon>Pentapetalae</taxon>
        <taxon>rosids</taxon>
        <taxon>fabids</taxon>
        <taxon>Fabales</taxon>
        <taxon>Fabaceae</taxon>
        <taxon>Papilionoideae</taxon>
        <taxon>50 kb inversion clade</taxon>
        <taxon>NPAAA clade</taxon>
        <taxon>indigoferoid/millettioid clade</taxon>
        <taxon>Phaseoleae</taxon>
        <taxon>Glycine</taxon>
        <taxon>Glycine subgen. Soja</taxon>
    </lineage>
</organism>
<dbReference type="InterPro" id="IPR035979">
    <property type="entry name" value="RBD_domain_sf"/>
</dbReference>
<dbReference type="Gene3D" id="1.20.5.170">
    <property type="match status" value="1"/>
</dbReference>
<dbReference type="AlphaFoldDB" id="A0A445LI97"/>
<dbReference type="GO" id="GO:0046982">
    <property type="term" value="F:protein heterodimerization activity"/>
    <property type="evidence" value="ECO:0007669"/>
    <property type="project" value="UniProtKB-ARBA"/>
</dbReference>
<name>A0A445LI97_GLYSO</name>
<reference evidence="8 9" key="1">
    <citation type="submission" date="2018-09" db="EMBL/GenBank/DDBJ databases">
        <title>A high-quality reference genome of wild soybean provides a powerful tool to mine soybean genomes.</title>
        <authorList>
            <person name="Xie M."/>
            <person name="Chung C.Y.L."/>
            <person name="Li M.-W."/>
            <person name="Wong F.-L."/>
            <person name="Chan T.-F."/>
            <person name="Lam H.-M."/>
        </authorList>
    </citation>
    <scope>NUCLEOTIDE SEQUENCE [LARGE SCALE GENOMIC DNA]</scope>
    <source>
        <strain evidence="9">cv. W05</strain>
        <tissue evidence="8">Hypocotyl of etiolated seedlings</tissue>
    </source>
</reference>
<feature type="region of interest" description="Disordered" evidence="6">
    <location>
        <begin position="66"/>
        <end position="121"/>
    </location>
</feature>
<keyword evidence="4" id="KW-0804">Transcription</keyword>
<dbReference type="InterPro" id="IPR004827">
    <property type="entry name" value="bZIP"/>
</dbReference>
<dbReference type="SUPFAM" id="SSF57959">
    <property type="entry name" value="Leucine zipper domain"/>
    <property type="match status" value="1"/>
</dbReference>
<evidence type="ECO:0000313" key="9">
    <source>
        <dbReference type="Proteomes" id="UP000289340"/>
    </source>
</evidence>
<evidence type="ECO:0000313" key="8">
    <source>
        <dbReference type="EMBL" id="RZC22895.1"/>
    </source>
</evidence>
<evidence type="ECO:0000256" key="4">
    <source>
        <dbReference type="ARBA" id="ARBA00023163"/>
    </source>
</evidence>
<dbReference type="InterPro" id="IPR045314">
    <property type="entry name" value="bZIP_plant_GBF1"/>
</dbReference>
<evidence type="ECO:0000256" key="3">
    <source>
        <dbReference type="ARBA" id="ARBA00023125"/>
    </source>
</evidence>
<dbReference type="PROSITE" id="PS00036">
    <property type="entry name" value="BZIP_BASIC"/>
    <property type="match status" value="1"/>
</dbReference>
<dbReference type="PANTHER" id="PTHR45764">
    <property type="entry name" value="BZIP TRANSCRIPTION FACTOR 44"/>
    <property type="match status" value="1"/>
</dbReference>
<comment type="caution">
    <text evidence="8">The sequence shown here is derived from an EMBL/GenBank/DDBJ whole genome shotgun (WGS) entry which is preliminary data.</text>
</comment>
<dbReference type="GO" id="GO:0000976">
    <property type="term" value="F:transcription cis-regulatory region binding"/>
    <property type="evidence" value="ECO:0007669"/>
    <property type="project" value="TreeGrafter"/>
</dbReference>
<dbReference type="InterPro" id="IPR000504">
    <property type="entry name" value="RRM_dom"/>
</dbReference>
<keyword evidence="5" id="KW-0539">Nucleus</keyword>
<dbReference type="FunFam" id="1.20.5.170:FF:000020">
    <property type="entry name" value="BZIP transcription factor"/>
    <property type="match status" value="1"/>
</dbReference>
<evidence type="ECO:0000259" key="7">
    <source>
        <dbReference type="PROSITE" id="PS50217"/>
    </source>
</evidence>
<evidence type="ECO:0000256" key="6">
    <source>
        <dbReference type="SAM" id="MobiDB-lite"/>
    </source>
</evidence>
<comment type="subcellular location">
    <subcellularLocation>
        <location evidence="1">Nucleus</location>
    </subcellularLocation>
</comment>
<dbReference type="SUPFAM" id="SSF54928">
    <property type="entry name" value="RNA-binding domain, RBD"/>
    <property type="match status" value="1"/>
</dbReference>
<evidence type="ECO:0000256" key="2">
    <source>
        <dbReference type="ARBA" id="ARBA00023015"/>
    </source>
</evidence>
<dbReference type="Proteomes" id="UP000289340">
    <property type="component" value="Chromosome 2"/>
</dbReference>
<dbReference type="GO" id="GO:0003700">
    <property type="term" value="F:DNA-binding transcription factor activity"/>
    <property type="evidence" value="ECO:0007669"/>
    <property type="project" value="InterPro"/>
</dbReference>
<dbReference type="PANTHER" id="PTHR45764:SF34">
    <property type="entry name" value="BZIP TRANSCRIPTION FACTOR 53"/>
    <property type="match status" value="1"/>
</dbReference>
<dbReference type="PROSITE" id="PS50217">
    <property type="entry name" value="BZIP"/>
    <property type="match status" value="1"/>
</dbReference>
<dbReference type="GO" id="GO:0003723">
    <property type="term" value="F:RNA binding"/>
    <property type="evidence" value="ECO:0007669"/>
    <property type="project" value="InterPro"/>
</dbReference>
<dbReference type="GO" id="GO:0045893">
    <property type="term" value="P:positive regulation of DNA-templated transcription"/>
    <property type="evidence" value="ECO:0007669"/>
    <property type="project" value="TreeGrafter"/>
</dbReference>
<keyword evidence="3" id="KW-0238">DNA-binding</keyword>
<sequence length="219" mass="24552">MAQVHVPPHNAILVRNGGGTVRNQFVTTSLYVGDLDPNVTDAQLYDLFNQLGQVICKTLISLTLTKPPNPMASIQRPASSGSSEGGDPVMYERKRKRMESNRESARRSRMKKQKQLEDLTDEVSRLEGENARLAPSIKVKEEAYVEMEAANDILRAQTMELADRLRFLNSIIEIADEVGGESFEIPQIPDPLFMPWQIPHPMMATPPDMFFHGNEGLFA</sequence>
<gene>
    <name evidence="8" type="ORF">D0Y65_002654</name>
</gene>
<accession>A0A445LI97</accession>
<keyword evidence="9" id="KW-1185">Reference proteome</keyword>
<evidence type="ECO:0000256" key="5">
    <source>
        <dbReference type="ARBA" id="ARBA00023242"/>
    </source>
</evidence>
<dbReference type="Gene3D" id="3.30.70.330">
    <property type="match status" value="1"/>
</dbReference>
<dbReference type="Pfam" id="PF00170">
    <property type="entry name" value="bZIP_1"/>
    <property type="match status" value="1"/>
</dbReference>
<evidence type="ECO:0000256" key="1">
    <source>
        <dbReference type="ARBA" id="ARBA00004123"/>
    </source>
</evidence>
<protein>
    <submittedName>
        <fullName evidence="8">BZIP transcription factor 53</fullName>
    </submittedName>
</protein>
<dbReference type="InterPro" id="IPR012677">
    <property type="entry name" value="Nucleotide-bd_a/b_plait_sf"/>
</dbReference>
<feature type="domain" description="BZIP" evidence="7">
    <location>
        <begin position="91"/>
        <end position="133"/>
    </location>
</feature>